<evidence type="ECO:0000256" key="3">
    <source>
        <dbReference type="ARBA" id="ARBA00010617"/>
    </source>
</evidence>
<keyword evidence="7" id="KW-1133">Transmembrane helix</keyword>
<dbReference type="Gene3D" id="1.10.630.10">
    <property type="entry name" value="Cytochrome P450"/>
    <property type="match status" value="1"/>
</dbReference>
<evidence type="ECO:0000256" key="11">
    <source>
        <dbReference type="ARBA" id="ARBA00023136"/>
    </source>
</evidence>
<evidence type="ECO:0000256" key="9">
    <source>
        <dbReference type="ARBA" id="ARBA00023004"/>
    </source>
</evidence>
<keyword evidence="5" id="KW-0812">Transmembrane</keyword>
<dbReference type="InterPro" id="IPR001128">
    <property type="entry name" value="Cyt_P450"/>
</dbReference>
<dbReference type="AlphaFoldDB" id="Q9LIH0"/>
<keyword evidence="10" id="KW-0503">Monooxygenase</keyword>
<comment type="cofactor">
    <cofactor evidence="1">
        <name>heme</name>
        <dbReference type="ChEBI" id="CHEBI:30413"/>
    </cofactor>
</comment>
<name>Q9LIH0_ARATH</name>
<dbReference type="PANTHER" id="PTHR24298">
    <property type="entry name" value="FLAVONOID 3'-MONOOXYGENASE-RELATED"/>
    <property type="match status" value="1"/>
</dbReference>
<dbReference type="EMBL" id="AP001304">
    <property type="protein sequence ID" value="BAB01903.1"/>
    <property type="molecule type" value="Genomic_DNA"/>
</dbReference>
<comment type="similarity">
    <text evidence="3">Belongs to the cytochrome P450 family.</text>
</comment>
<dbReference type="PANTHER" id="PTHR24298:SF59">
    <property type="entry name" value="CYTOCHROME P450, FAMILY 705, SUBFAMILY A, POLYPEPTIDE 25-RELATED"/>
    <property type="match status" value="1"/>
</dbReference>
<evidence type="ECO:0008006" key="13">
    <source>
        <dbReference type="Google" id="ProtNLM"/>
    </source>
</evidence>
<keyword evidence="11" id="KW-0472">Membrane</keyword>
<evidence type="ECO:0000256" key="5">
    <source>
        <dbReference type="ARBA" id="ARBA00022692"/>
    </source>
</evidence>
<evidence type="ECO:0000256" key="10">
    <source>
        <dbReference type="ARBA" id="ARBA00023033"/>
    </source>
</evidence>
<evidence type="ECO:0000256" key="1">
    <source>
        <dbReference type="ARBA" id="ARBA00001971"/>
    </source>
</evidence>
<evidence type="ECO:0000256" key="4">
    <source>
        <dbReference type="ARBA" id="ARBA00022617"/>
    </source>
</evidence>
<reference evidence="12" key="1">
    <citation type="journal article" date="2000" name="DNA Res.">
        <title>Structural analysis of Arabidopsis thaliana chromosome 3. II. Sequence features of the 4,251,695 bp regions covered by 90 P1, TAC and BAC clones.</title>
        <authorList>
            <person name="Nakamura Y."/>
        </authorList>
    </citation>
    <scope>NUCLEOTIDE SEQUENCE [LARGE SCALE GENOMIC DNA]</scope>
</reference>
<dbReference type="InterPro" id="IPR051103">
    <property type="entry name" value="Plant_metabolite_P450s"/>
</dbReference>
<organism evidence="12">
    <name type="scientific">Arabidopsis thaliana</name>
    <name type="common">Mouse-ear cress</name>
    <dbReference type="NCBI Taxonomy" id="3702"/>
    <lineage>
        <taxon>Eukaryota</taxon>
        <taxon>Viridiplantae</taxon>
        <taxon>Streptophyta</taxon>
        <taxon>Embryophyta</taxon>
        <taxon>Tracheophyta</taxon>
        <taxon>Spermatophyta</taxon>
        <taxon>Magnoliopsida</taxon>
        <taxon>eudicotyledons</taxon>
        <taxon>Gunneridae</taxon>
        <taxon>Pentapetalae</taxon>
        <taxon>rosids</taxon>
        <taxon>malvids</taxon>
        <taxon>Brassicales</taxon>
        <taxon>Brassicaceae</taxon>
        <taxon>Camelineae</taxon>
        <taxon>Arabidopsis</taxon>
    </lineage>
</organism>
<sequence length="65" mass="7651">MMDVLLEAYRDENTEYKITRNHIKSVIVDLIVVGTDTLTQTIQWTMEELTNNPNILERLRIDCRA</sequence>
<dbReference type="GO" id="GO:0005506">
    <property type="term" value="F:iron ion binding"/>
    <property type="evidence" value="ECO:0007669"/>
    <property type="project" value="InterPro"/>
</dbReference>
<dbReference type="GO" id="GO:0004497">
    <property type="term" value="F:monooxygenase activity"/>
    <property type="evidence" value="ECO:0007669"/>
    <property type="project" value="UniProtKB-KW"/>
</dbReference>
<evidence type="ECO:0000256" key="6">
    <source>
        <dbReference type="ARBA" id="ARBA00022723"/>
    </source>
</evidence>
<accession>Q9LIH0</accession>
<comment type="subcellular location">
    <subcellularLocation>
        <location evidence="2">Membrane</location>
        <topology evidence="2">Single-pass membrane protein</topology>
    </subcellularLocation>
</comment>
<reference key="2">
    <citation type="journal article" date="2000" name="Nature">
        <title>Sequence and analysis of chromosome 3 of the plant Arabidopsis thaliana.</title>
        <authorList>
            <consortium name="European Union Chromosome 3 Arabidopsis Sequencing Consortium"/>
            <consortium name="Institute for Genomic Research"/>
            <consortium name="Kazusa DNA Research Institute"/>
            <person name="Salanoubat M."/>
            <person name="Lemcke K."/>
            <person name="Rieger M."/>
            <person name="Ansorge W."/>
            <person name="Unseld M."/>
            <person name="Fartmann B."/>
            <person name="Valle G."/>
            <person name="Blocker H."/>
            <person name="Perez-Alonso M."/>
            <person name="Obermaier B."/>
            <person name="Delseny M."/>
            <person name="Boutry M."/>
            <person name="Grivell L.A."/>
            <person name="Mache R."/>
            <person name="Puigdomenech P."/>
            <person name="De Simone V."/>
            <person name="Choisne N."/>
            <person name="Artiguenave F."/>
            <person name="Robert C."/>
            <person name="Brottier P."/>
            <person name="Wincker P."/>
            <person name="Cattolico L."/>
            <person name="Weissenbach J."/>
            <person name="Saurin W."/>
            <person name="Quetier F."/>
            <person name="Schafer M."/>
            <person name="Muller-Auer S."/>
            <person name="Gabel C."/>
            <person name="Fuchs M."/>
            <person name="Benes V."/>
            <person name="Wurmbach E."/>
            <person name="Drzonek H."/>
            <person name="Erfle H."/>
            <person name="Jordan N."/>
            <person name="Bangert S."/>
            <person name="Wiedelmann R."/>
            <person name="Kranz H."/>
            <person name="Voss H."/>
            <person name="Holland R."/>
            <person name="Brandt P."/>
            <person name="Nyakatura G."/>
            <person name="Vezzi A."/>
            <person name="D'Angelo M."/>
            <person name="Pallavicini A."/>
            <person name="Toppo S."/>
            <person name="Simionati B."/>
            <person name="Conrad A."/>
            <person name="Hornischer K."/>
            <person name="Kauer G."/>
            <person name="Lohnert T.H."/>
            <person name="Nordsiek G."/>
            <person name="Reichelt J."/>
            <person name="Scharfe M."/>
            <person name="Schon O."/>
            <person name="Bargues M."/>
            <person name="Terol J."/>
            <person name="Climent J."/>
            <person name="Navarro P."/>
            <person name="Collado C."/>
            <person name="Perez-Perez A."/>
            <person name="Ottenwalder B."/>
            <person name="Duchemin D."/>
            <person name="Cooke R."/>
            <person name="Laudie M."/>
            <person name="Berger-Llauro C."/>
            <person name="Purnelle B."/>
            <person name="Masuy D."/>
            <person name="de Haan M."/>
            <person name="Maarse A.C."/>
            <person name="Alcaraz J.P."/>
            <person name="Cottet A."/>
            <person name="Casacuberta E."/>
            <person name="Monfort A."/>
            <person name="Argiriou A."/>
            <person name="flores M."/>
            <person name="Liguori R."/>
            <person name="Vitale D."/>
            <person name="Mannhaupt G."/>
            <person name="Haase D."/>
            <person name="Schoof H."/>
            <person name="Rudd S."/>
            <person name="Zaccaria P."/>
            <person name="Mewes H.W."/>
            <person name="Mayer K.F."/>
            <person name="Kaul S."/>
            <person name="Town C.D."/>
            <person name="Koo H.L."/>
            <person name="Tallon L.J."/>
            <person name="Jenkins J."/>
            <person name="Rooney T."/>
            <person name="Rizzo M."/>
            <person name="Walts A."/>
            <person name="Utterback T."/>
            <person name="Fujii C.Y."/>
            <person name="Shea T.P."/>
            <person name="Creasy T.H."/>
            <person name="Haas B."/>
            <person name="Maiti R."/>
            <person name="Wu D."/>
            <person name="Peterson J."/>
            <person name="Van Aken S."/>
            <person name="Pai G."/>
            <person name="Militscher J."/>
            <person name="Sellers P."/>
            <person name="Gill J.E."/>
            <person name="Feldblyum T.V."/>
            <person name="Preuss D."/>
            <person name="Lin X."/>
            <person name="Nierman W.C."/>
            <person name="Salzberg S.L."/>
            <person name="White O."/>
            <person name="Venter J.C."/>
            <person name="Fraser C.M."/>
            <person name="Kaneko T."/>
            <person name="Nakamura Y."/>
            <person name="Sato S."/>
            <person name="Kato T."/>
            <person name="Asamizu E."/>
            <person name="Sasamoto S."/>
            <person name="Kimura T."/>
            <person name="Idesawa K."/>
            <person name="Kawashima K."/>
            <person name="Kishida Y."/>
            <person name="Kiyokawa C."/>
            <person name="Kohara M."/>
            <person name="Matsumoto M."/>
            <person name="Matsuno A."/>
            <person name="Muraki A."/>
            <person name="Nakayama S."/>
            <person name="Nakazaki N."/>
            <person name="Shinpo S."/>
            <person name="Takeuchi C."/>
            <person name="Wada T."/>
            <person name="Watanabe A."/>
            <person name="Yamada M."/>
            <person name="Yasuda M."/>
            <person name="Tabata S."/>
        </authorList>
    </citation>
    <scope>NUCLEOTIDE SEQUENCE [LARGE SCALE GENOMIC DNA]</scope>
    <source>
        <strain>cv. Columbia</strain>
    </source>
</reference>
<keyword evidence="4" id="KW-0349">Heme</keyword>
<evidence type="ECO:0000256" key="2">
    <source>
        <dbReference type="ARBA" id="ARBA00004167"/>
    </source>
</evidence>
<evidence type="ECO:0000313" key="12">
    <source>
        <dbReference type="EMBL" id="BAB01903.1"/>
    </source>
</evidence>
<dbReference type="GO" id="GO:0016020">
    <property type="term" value="C:membrane"/>
    <property type="evidence" value="ECO:0007669"/>
    <property type="project" value="UniProtKB-SubCell"/>
</dbReference>
<keyword evidence="8" id="KW-0560">Oxidoreductase</keyword>
<dbReference type="InterPro" id="IPR036396">
    <property type="entry name" value="Cyt_P450_sf"/>
</dbReference>
<dbReference type="SUPFAM" id="SSF48264">
    <property type="entry name" value="Cytochrome P450"/>
    <property type="match status" value="1"/>
</dbReference>
<dbReference type="Pfam" id="PF00067">
    <property type="entry name" value="p450"/>
    <property type="match status" value="1"/>
</dbReference>
<dbReference type="GO" id="GO:0020037">
    <property type="term" value="F:heme binding"/>
    <property type="evidence" value="ECO:0007669"/>
    <property type="project" value="InterPro"/>
</dbReference>
<evidence type="ECO:0000256" key="7">
    <source>
        <dbReference type="ARBA" id="ARBA00022989"/>
    </source>
</evidence>
<keyword evidence="6" id="KW-0479">Metal-binding</keyword>
<evidence type="ECO:0000256" key="8">
    <source>
        <dbReference type="ARBA" id="ARBA00023002"/>
    </source>
</evidence>
<keyword evidence="9" id="KW-0408">Iron</keyword>
<protein>
    <recommendedName>
        <fullName evidence="13">Cytochrome P450</fullName>
    </recommendedName>
</protein>
<dbReference type="GO" id="GO:0016705">
    <property type="term" value="F:oxidoreductase activity, acting on paired donors, with incorporation or reduction of molecular oxygen"/>
    <property type="evidence" value="ECO:0007669"/>
    <property type="project" value="InterPro"/>
</dbReference>
<proteinExistence type="inferred from homology"/>